<evidence type="ECO:0000313" key="2">
    <source>
        <dbReference type="Proteomes" id="UP000218615"/>
    </source>
</evidence>
<protein>
    <submittedName>
        <fullName evidence="1">Uncharacterized protein</fullName>
    </submittedName>
</protein>
<accession>A0A284VR35</accession>
<gene>
    <name evidence="1" type="ORF">MNV_50005</name>
</gene>
<dbReference type="Proteomes" id="UP000218615">
    <property type="component" value="Unassembled WGS sequence"/>
</dbReference>
<keyword evidence="2" id="KW-1185">Reference proteome</keyword>
<dbReference type="EMBL" id="FZMP01000196">
    <property type="protein sequence ID" value="SNQ61746.1"/>
    <property type="molecule type" value="Genomic_DNA"/>
</dbReference>
<proteinExistence type="predicted"/>
<dbReference type="AlphaFoldDB" id="A0A284VR35"/>
<organism evidence="1 2">
    <name type="scientific">Candidatus Methanoperedens nitratireducens</name>
    <dbReference type="NCBI Taxonomy" id="1392998"/>
    <lineage>
        <taxon>Archaea</taxon>
        <taxon>Methanobacteriati</taxon>
        <taxon>Methanobacteriota</taxon>
        <taxon>Stenosarchaea group</taxon>
        <taxon>Methanomicrobia</taxon>
        <taxon>Methanosarcinales</taxon>
        <taxon>ANME-2 cluster</taxon>
        <taxon>Candidatus Methanoperedentaceae</taxon>
        <taxon>Candidatus Methanoperedens</taxon>
    </lineage>
</organism>
<reference evidence="2" key="1">
    <citation type="submission" date="2017-06" db="EMBL/GenBank/DDBJ databases">
        <authorList>
            <person name="Cremers G."/>
        </authorList>
    </citation>
    <scope>NUCLEOTIDE SEQUENCE [LARGE SCALE GENOMIC DNA]</scope>
</reference>
<evidence type="ECO:0000313" key="1">
    <source>
        <dbReference type="EMBL" id="SNQ61746.1"/>
    </source>
</evidence>
<sequence length="43" mass="5053">MSDLRRPKAVDDIKREFVEDYDRTKAASNEAKRITTLLFLEPL</sequence>
<name>A0A284VR35_9EURY</name>